<protein>
    <submittedName>
        <fullName evidence="3">Acyl-CoA thioesterase</fullName>
    </submittedName>
</protein>
<comment type="similarity">
    <text evidence="1">Belongs to the 4-hydroxybenzoyl-CoA thioesterase family.</text>
</comment>
<dbReference type="EMBL" id="AP026867">
    <property type="protein sequence ID" value="BDS11344.1"/>
    <property type="molecule type" value="Genomic_DNA"/>
</dbReference>
<sequence>MDLKINVEQPVAWGDMDAFGHVNNTVYLKYFESARVKYFDAIPELAGFHGNEIPVLANISCSYKKPVVYPDTLTMKVGVTSLGHASLKMSCEMISPKVGLAAIAECTIVLIDVKKGHSVRVPNEWRAAIEKIEEKTF</sequence>
<dbReference type="RefSeq" id="WP_264792535.1">
    <property type="nucleotide sequence ID" value="NZ_AP026867.1"/>
</dbReference>
<dbReference type="InterPro" id="IPR029069">
    <property type="entry name" value="HotDog_dom_sf"/>
</dbReference>
<dbReference type="CDD" id="cd00586">
    <property type="entry name" value="4HBT"/>
    <property type="match status" value="1"/>
</dbReference>
<name>A0A915YE20_9BACT</name>
<evidence type="ECO:0000313" key="3">
    <source>
        <dbReference type="EMBL" id="BDS11344.1"/>
    </source>
</evidence>
<dbReference type="PANTHER" id="PTHR31793">
    <property type="entry name" value="4-HYDROXYBENZOYL-COA THIOESTERASE FAMILY MEMBER"/>
    <property type="match status" value="1"/>
</dbReference>
<evidence type="ECO:0000256" key="2">
    <source>
        <dbReference type="ARBA" id="ARBA00022801"/>
    </source>
</evidence>
<dbReference type="SUPFAM" id="SSF54637">
    <property type="entry name" value="Thioesterase/thiol ester dehydrase-isomerase"/>
    <property type="match status" value="1"/>
</dbReference>
<dbReference type="PANTHER" id="PTHR31793:SF27">
    <property type="entry name" value="NOVEL THIOESTERASE SUPERFAMILY DOMAIN AND SAPOSIN A-TYPE DOMAIN CONTAINING PROTEIN (0610012H03RIK)"/>
    <property type="match status" value="1"/>
</dbReference>
<dbReference type="GO" id="GO:0047617">
    <property type="term" value="F:fatty acyl-CoA hydrolase activity"/>
    <property type="evidence" value="ECO:0007669"/>
    <property type="project" value="TreeGrafter"/>
</dbReference>
<dbReference type="Proteomes" id="UP001060919">
    <property type="component" value="Chromosome"/>
</dbReference>
<accession>A0A915YE20</accession>
<dbReference type="Gene3D" id="3.10.129.10">
    <property type="entry name" value="Hotdog Thioesterase"/>
    <property type="match status" value="1"/>
</dbReference>
<keyword evidence="4" id="KW-1185">Reference proteome</keyword>
<organism evidence="3 4">
    <name type="scientific">Aureispira anguillae</name>
    <dbReference type="NCBI Taxonomy" id="2864201"/>
    <lineage>
        <taxon>Bacteria</taxon>
        <taxon>Pseudomonadati</taxon>
        <taxon>Bacteroidota</taxon>
        <taxon>Saprospiria</taxon>
        <taxon>Saprospirales</taxon>
        <taxon>Saprospiraceae</taxon>
        <taxon>Aureispira</taxon>
    </lineage>
</organism>
<dbReference type="KEGG" id="aup:AsAng_0020560"/>
<dbReference type="InterPro" id="IPR050563">
    <property type="entry name" value="4-hydroxybenzoyl-CoA_TE"/>
</dbReference>
<dbReference type="Pfam" id="PF13279">
    <property type="entry name" value="4HBT_2"/>
    <property type="match status" value="1"/>
</dbReference>
<evidence type="ECO:0000256" key="1">
    <source>
        <dbReference type="ARBA" id="ARBA00005953"/>
    </source>
</evidence>
<keyword evidence="2" id="KW-0378">Hydrolase</keyword>
<proteinExistence type="inferred from homology"/>
<gene>
    <name evidence="3" type="ORF">AsAng_0020560</name>
</gene>
<evidence type="ECO:0000313" key="4">
    <source>
        <dbReference type="Proteomes" id="UP001060919"/>
    </source>
</evidence>
<reference evidence="3" key="1">
    <citation type="submission" date="2022-09" db="EMBL/GenBank/DDBJ databases">
        <title>Aureispira anguillicida sp. nov., isolated from Leptocephalus of Japanese eel Anguilla japonica.</title>
        <authorList>
            <person name="Yuasa K."/>
            <person name="Mekata T."/>
            <person name="Ikunari K."/>
        </authorList>
    </citation>
    <scope>NUCLEOTIDE SEQUENCE</scope>
    <source>
        <strain evidence="3">EL160426</strain>
    </source>
</reference>
<dbReference type="AlphaFoldDB" id="A0A915YE20"/>